<evidence type="ECO:0000256" key="7">
    <source>
        <dbReference type="ARBA" id="ARBA00022989"/>
    </source>
</evidence>
<evidence type="ECO:0000256" key="12">
    <source>
        <dbReference type="SAM" id="Phobius"/>
    </source>
</evidence>
<reference evidence="14 15" key="1">
    <citation type="submission" date="2019-06" db="EMBL/GenBank/DDBJ databases">
        <title>A chromosomal-level reference genome of Carpinus fangiana (Coryloideae, Betulaceae).</title>
        <authorList>
            <person name="Yang X."/>
            <person name="Wang Z."/>
            <person name="Zhang L."/>
            <person name="Hao G."/>
            <person name="Liu J."/>
            <person name="Yang Y."/>
        </authorList>
    </citation>
    <scope>NUCLEOTIDE SEQUENCE [LARGE SCALE GENOMIC DNA]</scope>
    <source>
        <strain evidence="14">Cfa_2016G</strain>
        <tissue evidence="14">Leaf</tissue>
    </source>
</reference>
<keyword evidence="7 12" id="KW-1133">Transmembrane helix</keyword>
<feature type="domain" description="Membrane insertase YidC/Oxa/ALB C-terminal" evidence="13">
    <location>
        <begin position="376"/>
        <end position="566"/>
    </location>
</feature>
<dbReference type="PANTHER" id="PTHR12428">
    <property type="entry name" value="OXA1"/>
    <property type="match status" value="1"/>
</dbReference>
<dbReference type="AlphaFoldDB" id="A0A5N6KYV2"/>
<feature type="transmembrane region" description="Helical" evidence="12">
    <location>
        <begin position="549"/>
        <end position="565"/>
    </location>
</feature>
<evidence type="ECO:0000256" key="11">
    <source>
        <dbReference type="SAM" id="MobiDB-lite"/>
    </source>
</evidence>
<dbReference type="GO" id="GO:0005741">
    <property type="term" value="C:mitochondrial outer membrane"/>
    <property type="evidence" value="ECO:0007669"/>
    <property type="project" value="InterPro"/>
</dbReference>
<dbReference type="GO" id="GO:0032979">
    <property type="term" value="P:protein insertion into mitochondrial inner membrane from matrix"/>
    <property type="evidence" value="ECO:0007669"/>
    <property type="project" value="TreeGrafter"/>
</dbReference>
<evidence type="ECO:0000256" key="10">
    <source>
        <dbReference type="RuleBase" id="RU003945"/>
    </source>
</evidence>
<keyword evidence="6" id="KW-0809">Transit peptide</keyword>
<keyword evidence="4 10" id="KW-0812">Transmembrane</keyword>
<keyword evidence="9 12" id="KW-0472">Membrane</keyword>
<organism evidence="14 15">
    <name type="scientific">Carpinus fangiana</name>
    <dbReference type="NCBI Taxonomy" id="176857"/>
    <lineage>
        <taxon>Eukaryota</taxon>
        <taxon>Viridiplantae</taxon>
        <taxon>Streptophyta</taxon>
        <taxon>Embryophyta</taxon>
        <taxon>Tracheophyta</taxon>
        <taxon>Spermatophyta</taxon>
        <taxon>Magnoliopsida</taxon>
        <taxon>eudicotyledons</taxon>
        <taxon>Gunneridae</taxon>
        <taxon>Pentapetalae</taxon>
        <taxon>rosids</taxon>
        <taxon>fabids</taxon>
        <taxon>Fagales</taxon>
        <taxon>Betulaceae</taxon>
        <taxon>Carpinus</taxon>
    </lineage>
</organism>
<evidence type="ECO:0000256" key="1">
    <source>
        <dbReference type="ARBA" id="ARBA00004448"/>
    </source>
</evidence>
<sequence length="702" mass="76107">MADAAPILDDIPETVHSDSENYTVSDEASPSSRSSSGNTPLILYSPPTLWGLVRGAAINLLLPFVNGLMLGFGELLAHEAAFRLGCGDEVLSAPLPFPHVPHVPHVAPERAGLTFSATQIFPSHRSGHSIGPGIEVRDDPVERRRRNGEEMDMYTKSQNRASICDGADSRHDLVGECHQSSALGTRPPFRMQLLKVVTTRHPLRTHHTSIMPPSRGVCAACRVQGLQARATHLQYSSRRQFSQASTFALPSRFHSPRSFAAPRALLLSSSVLYSAPRSLPLSQSRLQSTVPSASVSATASAASPSNSSPALDSQAGALGQSSDFLSTDYVPPPLPTEAYIGWLHDLGINFGYGPSSCIKWLFEHVHVFSGLPFWGSIAITAAICRVTLVPLIMMSSDTSSRLAAVTELTKPKMEEMKVAAAAQDQATLQRLRGEMKSIYKGAGVQMWKMALPLVQLPMGFGLWRLTRNIADLPVPGLETGGILWFVDLTTRDPTFILPFVVAVLQHLSVKLGVESSANVANPAMKKFMLFGLPALSIPIIGWAPAAVQLNFAVTACVALFTNAIMRNPALRRSLGLSPIIRNKPAAGAGPASPYKGTITVSGRATDHPETLRRQKQAAEAAARRAERDVPWSKKVSPSYLVQSGSKMFQGITDQVSKVMPLASQKQSSAVKKRTKRAADEYEKKRVAEIERERADFERGRRR</sequence>
<evidence type="ECO:0000256" key="2">
    <source>
        <dbReference type="ARBA" id="ARBA00009877"/>
    </source>
</evidence>
<evidence type="ECO:0000256" key="6">
    <source>
        <dbReference type="ARBA" id="ARBA00022946"/>
    </source>
</evidence>
<dbReference type="InterPro" id="IPR013262">
    <property type="entry name" value="OMP_MIM1/TOM13_mt"/>
</dbReference>
<protein>
    <recommendedName>
        <fullName evidence="13">Membrane insertase YidC/Oxa/ALB C-terminal domain-containing protein</fullName>
    </recommendedName>
</protein>
<name>A0A5N6KYV2_9ROSI</name>
<dbReference type="InterPro" id="IPR001708">
    <property type="entry name" value="YidC/ALB3/OXA1/COX18"/>
</dbReference>
<feature type="compositionally biased region" description="Low complexity" evidence="11">
    <location>
        <begin position="25"/>
        <end position="36"/>
    </location>
</feature>
<dbReference type="Pfam" id="PF02096">
    <property type="entry name" value="60KD_IMP"/>
    <property type="match status" value="1"/>
</dbReference>
<gene>
    <name evidence="14" type="ORF">FH972_024594</name>
</gene>
<dbReference type="Proteomes" id="UP000327013">
    <property type="component" value="Unassembled WGS sequence"/>
</dbReference>
<dbReference type="Pfam" id="PF08219">
    <property type="entry name" value="TOM13"/>
    <property type="match status" value="1"/>
</dbReference>
<comment type="similarity">
    <text evidence="3">Belongs to the OXA1/ALB3/YidC (TC 2.A.9.2) family.</text>
</comment>
<keyword evidence="5" id="KW-0999">Mitochondrion inner membrane</keyword>
<evidence type="ECO:0000256" key="8">
    <source>
        <dbReference type="ARBA" id="ARBA00023128"/>
    </source>
</evidence>
<dbReference type="GO" id="GO:0032977">
    <property type="term" value="F:membrane insertase activity"/>
    <property type="evidence" value="ECO:0007669"/>
    <property type="project" value="InterPro"/>
</dbReference>
<evidence type="ECO:0000256" key="5">
    <source>
        <dbReference type="ARBA" id="ARBA00022792"/>
    </source>
</evidence>
<dbReference type="CDD" id="cd20069">
    <property type="entry name" value="5TM_Oxa1-like"/>
    <property type="match status" value="1"/>
</dbReference>
<keyword evidence="15" id="KW-1185">Reference proteome</keyword>
<accession>A0A5N6KYV2</accession>
<feature type="region of interest" description="Disordered" evidence="11">
    <location>
        <begin position="662"/>
        <end position="702"/>
    </location>
</feature>
<feature type="compositionally biased region" description="Basic and acidic residues" evidence="11">
    <location>
        <begin position="676"/>
        <end position="702"/>
    </location>
</feature>
<dbReference type="GO" id="GO:0005743">
    <property type="term" value="C:mitochondrial inner membrane"/>
    <property type="evidence" value="ECO:0007669"/>
    <property type="project" value="UniProtKB-SubCell"/>
</dbReference>
<evidence type="ECO:0000256" key="3">
    <source>
        <dbReference type="ARBA" id="ARBA00010583"/>
    </source>
</evidence>
<comment type="similarity">
    <text evidence="2 10">Belongs to the OXA1/ALB3/YidC family.</text>
</comment>
<evidence type="ECO:0000313" key="14">
    <source>
        <dbReference type="EMBL" id="KAB8360860.1"/>
    </source>
</evidence>
<evidence type="ECO:0000256" key="9">
    <source>
        <dbReference type="ARBA" id="ARBA00023136"/>
    </source>
</evidence>
<evidence type="ECO:0000313" key="15">
    <source>
        <dbReference type="Proteomes" id="UP000327013"/>
    </source>
</evidence>
<feature type="region of interest" description="Disordered" evidence="11">
    <location>
        <begin position="16"/>
        <end position="38"/>
    </location>
</feature>
<dbReference type="OrthoDB" id="1111532at2759"/>
<dbReference type="PANTHER" id="PTHR12428:SF66">
    <property type="entry name" value="MITOCHONDRIAL INNER MEMBRANE PROTEIN OXA1L"/>
    <property type="match status" value="1"/>
</dbReference>
<evidence type="ECO:0000256" key="4">
    <source>
        <dbReference type="ARBA" id="ARBA00022692"/>
    </source>
</evidence>
<dbReference type="InterPro" id="IPR028055">
    <property type="entry name" value="YidC/Oxa/ALB_C"/>
</dbReference>
<comment type="subcellular location">
    <subcellularLocation>
        <location evidence="10">Membrane</location>
        <topology evidence="10">Multi-pass membrane protein</topology>
    </subcellularLocation>
    <subcellularLocation>
        <location evidence="1">Mitochondrion inner membrane</location>
        <topology evidence="1">Multi-pass membrane protein</topology>
    </subcellularLocation>
</comment>
<keyword evidence="8" id="KW-0496">Mitochondrion</keyword>
<evidence type="ECO:0000259" key="13">
    <source>
        <dbReference type="Pfam" id="PF02096"/>
    </source>
</evidence>
<comment type="caution">
    <text evidence="14">The sequence shown here is derived from an EMBL/GenBank/DDBJ whole genome shotgun (WGS) entry which is preliminary data.</text>
</comment>
<dbReference type="EMBL" id="VIBQ01000017">
    <property type="protein sequence ID" value="KAB8360860.1"/>
    <property type="molecule type" value="Genomic_DNA"/>
</dbReference>
<proteinExistence type="inferred from homology"/>